<evidence type="ECO:0000313" key="2">
    <source>
        <dbReference type="EMBL" id="KAL0840628.1"/>
    </source>
</evidence>
<evidence type="ECO:0000256" key="1">
    <source>
        <dbReference type="SAM" id="MobiDB-lite"/>
    </source>
</evidence>
<comment type="caution">
    <text evidence="2">The sequence shown here is derived from an EMBL/GenBank/DDBJ whole genome shotgun (WGS) entry which is preliminary data.</text>
</comment>
<reference evidence="2 3" key="1">
    <citation type="submission" date="2024-06" db="EMBL/GenBank/DDBJ databases">
        <title>A chromosome-level genome assembly of beet webworm, Loxostege sticticalis.</title>
        <authorList>
            <person name="Zhang Y."/>
        </authorList>
    </citation>
    <scope>NUCLEOTIDE SEQUENCE [LARGE SCALE GENOMIC DNA]</scope>
    <source>
        <strain evidence="2">AQ028</strain>
        <tissue evidence="2">Male pupae</tissue>
    </source>
</reference>
<dbReference type="EMBL" id="JBEDNZ010000007">
    <property type="protein sequence ID" value="KAL0840628.1"/>
    <property type="molecule type" value="Genomic_DNA"/>
</dbReference>
<evidence type="ECO:0000313" key="3">
    <source>
        <dbReference type="Proteomes" id="UP001549921"/>
    </source>
</evidence>
<accession>A0ABD0TD71</accession>
<evidence type="ECO:0008006" key="4">
    <source>
        <dbReference type="Google" id="ProtNLM"/>
    </source>
</evidence>
<proteinExistence type="predicted"/>
<name>A0ABD0TD71_LOXSC</name>
<dbReference type="Proteomes" id="UP001549921">
    <property type="component" value="Unassembled WGS sequence"/>
</dbReference>
<sequence length="127" mass="14876">MLYDLILCLHKQVGICFTVLLLASVVVAASAWSLPYYPVHRAPPRVVRYAPPPPHFRPQIRPEPTDEQWERPKRNHHDYEDHDHHDHDHEHRDTRGVTGPVHTFVKTDKNANYKWGVRHHVGNKYAS</sequence>
<protein>
    <recommendedName>
        <fullName evidence="4">Secreted protein</fullName>
    </recommendedName>
</protein>
<feature type="region of interest" description="Disordered" evidence="1">
    <location>
        <begin position="50"/>
        <end position="101"/>
    </location>
</feature>
<feature type="compositionally biased region" description="Basic and acidic residues" evidence="1">
    <location>
        <begin position="68"/>
        <end position="95"/>
    </location>
</feature>
<gene>
    <name evidence="2" type="ORF">ABMA28_015827</name>
</gene>
<organism evidence="2 3">
    <name type="scientific">Loxostege sticticalis</name>
    <name type="common">Beet webworm moth</name>
    <dbReference type="NCBI Taxonomy" id="481309"/>
    <lineage>
        <taxon>Eukaryota</taxon>
        <taxon>Metazoa</taxon>
        <taxon>Ecdysozoa</taxon>
        <taxon>Arthropoda</taxon>
        <taxon>Hexapoda</taxon>
        <taxon>Insecta</taxon>
        <taxon>Pterygota</taxon>
        <taxon>Neoptera</taxon>
        <taxon>Endopterygota</taxon>
        <taxon>Lepidoptera</taxon>
        <taxon>Glossata</taxon>
        <taxon>Ditrysia</taxon>
        <taxon>Pyraloidea</taxon>
        <taxon>Crambidae</taxon>
        <taxon>Pyraustinae</taxon>
        <taxon>Loxostege</taxon>
    </lineage>
</organism>
<dbReference type="AlphaFoldDB" id="A0ABD0TD71"/>